<evidence type="ECO:0000313" key="6">
    <source>
        <dbReference type="Proteomes" id="UP000288641"/>
    </source>
</evidence>
<dbReference type="Pfam" id="PF13884">
    <property type="entry name" value="Peptidase_S74"/>
    <property type="match status" value="1"/>
</dbReference>
<dbReference type="Proteomes" id="UP000288641">
    <property type="component" value="Segment"/>
</dbReference>
<keyword evidence="2" id="KW-0946">Virion</keyword>
<evidence type="ECO:0000256" key="2">
    <source>
        <dbReference type="ARBA" id="ARBA00022732"/>
    </source>
</evidence>
<keyword evidence="2" id="KW-1227">Viral tail protein</keyword>
<evidence type="ECO:0000313" key="5">
    <source>
        <dbReference type="EMBL" id="AZS06337.1"/>
    </source>
</evidence>
<organism evidence="5 6">
    <name type="scientific">Pantoea phage vB_PagS_AAS23</name>
    <dbReference type="NCBI Taxonomy" id="2499073"/>
    <lineage>
        <taxon>Viruses</taxon>
        <taxon>Duplodnaviria</taxon>
        <taxon>Heunggongvirae</taxon>
        <taxon>Uroviricota</taxon>
        <taxon>Caudoviricetes</taxon>
        <taxon>Drexlerviridae</taxon>
        <taxon>Sauletekiovirus</taxon>
        <taxon>Sauletekiovirus AAS23</taxon>
    </lineage>
</organism>
<dbReference type="GO" id="GO:0098015">
    <property type="term" value="C:virus tail"/>
    <property type="evidence" value="ECO:0007669"/>
    <property type="project" value="UniProtKB-KW"/>
</dbReference>
<evidence type="ECO:0000256" key="1">
    <source>
        <dbReference type="ARBA" id="ARBA00004328"/>
    </source>
</evidence>
<feature type="domain" description="Peptidase S74" evidence="4">
    <location>
        <begin position="402"/>
        <end position="511"/>
    </location>
</feature>
<protein>
    <submittedName>
        <fullName evidence="5">Tail fiber protein</fullName>
    </submittedName>
</protein>
<reference evidence="5 6" key="1">
    <citation type="submission" date="2018-10" db="EMBL/GenBank/DDBJ databases">
        <title>Complete genome sequence of Pantoea phage vB_PagS_AAS23.</title>
        <authorList>
            <person name="Truncaite L."/>
            <person name="Simoliuniene M."/>
            <person name="Kazlauskas D."/>
            <person name="Meskys R."/>
            <person name="Simoliunas E."/>
        </authorList>
    </citation>
    <scope>NUCLEOTIDE SEQUENCE [LARGE SCALE GENOMIC DNA]</scope>
    <source>
        <strain evidence="5">AAS23</strain>
    </source>
</reference>
<proteinExistence type="predicted"/>
<feature type="coiled-coil region" evidence="3">
    <location>
        <begin position="490"/>
        <end position="517"/>
    </location>
</feature>
<keyword evidence="6" id="KW-1185">Reference proteome</keyword>
<evidence type="ECO:0000259" key="4">
    <source>
        <dbReference type="PROSITE" id="PS51688"/>
    </source>
</evidence>
<accession>A0A3S9U7N8</accession>
<gene>
    <name evidence="5" type="ORF">AAS23_gp24</name>
</gene>
<dbReference type="EMBL" id="MK095606">
    <property type="protein sequence ID" value="AZS06337.1"/>
    <property type="molecule type" value="Genomic_DNA"/>
</dbReference>
<dbReference type="InterPro" id="IPR030392">
    <property type="entry name" value="S74_ICA"/>
</dbReference>
<name>A0A3S9U7N8_9CAUD</name>
<comment type="subcellular location">
    <subcellularLocation>
        <location evidence="1">Virion</location>
    </subcellularLocation>
</comment>
<sequence>MAIYRKGTASVDAAGKMTGTGTEWMQALSLIRIGATVIFLSGSKPVLGSIAEIISDTEMNLIGTDGQAATSGEYVILLSDSLTVDGLAQDIAETLRYYQGKESAIDGLIDSIEAYLKRAEDSADAAEASSQSSSESASEASRQVVLAAEQVGLAADQVSAAKVQADSAASSADSAQQSASAAKTSETNAAQKATDAAASASAAKTSETNAAQKASDAAASAAAAKTSETNAAATISVAALKSQNLNDLADKASGWTNLLTARSAVTARSDLGLGNSSTRNVGSASGTVAAGDDSRIVNAVQPNTNPFLLALELSSDTPYIDFHFNSTTENYDTRLINSSPGNLDILAGGGNANLRVYGGYRCRTGTAGSFGNAFNYNWNSGSQMEVWVDASRVGAMSLVAVSDRGLKKDIVYQQDDNNALDEVMQWRPATFKMKERGIMPESKEILGFIANDIKDISPQCVEGKGLPDDYSAEDDPNNPDAFYLNDVSMIAKLTQAIHAQQKMIENLTSELNELKGE</sequence>
<dbReference type="PROSITE" id="PS51688">
    <property type="entry name" value="ICA"/>
    <property type="match status" value="1"/>
</dbReference>
<keyword evidence="3" id="KW-0175">Coiled coil</keyword>
<evidence type="ECO:0000256" key="3">
    <source>
        <dbReference type="SAM" id="Coils"/>
    </source>
</evidence>